<keyword evidence="1" id="KW-1133">Transmembrane helix</keyword>
<proteinExistence type="predicted"/>
<keyword evidence="1" id="KW-0472">Membrane</keyword>
<sequence length="522" mass="61809">NSRKRTSIEISTCIVRNEDIVINEIKTDKQSLLILFSSTFLVSIFAIMAILGLFCKFCRTKDSKVEDQCLNNSHDTVTSMDSQDDRSIETNIPRLIAIWLKNSNIGQEMIDKILVDVENSILKFKIRARKEERKIKDYLMKTYCSFELSKNQKSNIEFVATKFIHCKMWHEICTKIHSILETNVHQGQQLCRNFFRLLQNQLAMQSMRRRLSKIQQGMLRSMLDAMKETAMEYCSRALKNQERFQNNIESVFDSAVVEFQLLNDVMQKHIFEKQEVEMCNFYSIFENLGVEPDKWLPKIREIRSKLLIKINEQDNQLKTEQYFQILEKFIEKCSSLPSLLFQEEESLKNLKAALIFKMMQMKEKMMQIELNFDQELKKLEQKLENRVHIVPQYTRKAMSLSRDEQSLLLYCENDLSTMIGDVEKFSCHVIDSGDQIDHDQDQKFESYLQYFFAKQQASKVDQLSQLKFDTWCLETLISCLISYISKYKLTTESILQKVRDDHDVEFNFLYNHLLNKKQEEEN</sequence>
<dbReference type="AlphaFoldDB" id="A0A915JWH6"/>
<protein>
    <submittedName>
        <fullName evidence="3">Uncharacterized protein</fullName>
    </submittedName>
</protein>
<feature type="transmembrane region" description="Helical" evidence="1">
    <location>
        <begin position="32"/>
        <end position="54"/>
    </location>
</feature>
<evidence type="ECO:0000313" key="2">
    <source>
        <dbReference type="Proteomes" id="UP000887565"/>
    </source>
</evidence>
<dbReference type="WBParaSite" id="nRc.2.0.1.t30428-RA">
    <property type="protein sequence ID" value="nRc.2.0.1.t30428-RA"/>
    <property type="gene ID" value="nRc.2.0.1.g30428"/>
</dbReference>
<keyword evidence="2" id="KW-1185">Reference proteome</keyword>
<accession>A0A915JWH6</accession>
<organism evidence="2 3">
    <name type="scientific">Romanomermis culicivorax</name>
    <name type="common">Nematode worm</name>
    <dbReference type="NCBI Taxonomy" id="13658"/>
    <lineage>
        <taxon>Eukaryota</taxon>
        <taxon>Metazoa</taxon>
        <taxon>Ecdysozoa</taxon>
        <taxon>Nematoda</taxon>
        <taxon>Enoplea</taxon>
        <taxon>Dorylaimia</taxon>
        <taxon>Mermithida</taxon>
        <taxon>Mermithoidea</taxon>
        <taxon>Mermithidae</taxon>
        <taxon>Romanomermis</taxon>
    </lineage>
</organism>
<keyword evidence="1" id="KW-0812">Transmembrane</keyword>
<reference evidence="3" key="1">
    <citation type="submission" date="2022-11" db="UniProtKB">
        <authorList>
            <consortium name="WormBaseParasite"/>
        </authorList>
    </citation>
    <scope>IDENTIFICATION</scope>
</reference>
<evidence type="ECO:0000313" key="3">
    <source>
        <dbReference type="WBParaSite" id="nRc.2.0.1.t30428-RA"/>
    </source>
</evidence>
<evidence type="ECO:0000256" key="1">
    <source>
        <dbReference type="SAM" id="Phobius"/>
    </source>
</evidence>
<dbReference type="Proteomes" id="UP000887565">
    <property type="component" value="Unplaced"/>
</dbReference>
<name>A0A915JWH6_ROMCU</name>